<dbReference type="InterPro" id="IPR057511">
    <property type="entry name" value="WH_GDS1"/>
</dbReference>
<feature type="region of interest" description="Disordered" evidence="1">
    <location>
        <begin position="599"/>
        <end position="657"/>
    </location>
</feature>
<proteinExistence type="predicted"/>
<feature type="compositionally biased region" description="Low complexity" evidence="1">
    <location>
        <begin position="275"/>
        <end position="309"/>
    </location>
</feature>
<organism evidence="3 4">
    <name type="scientific">Asterophora parasitica</name>
    <dbReference type="NCBI Taxonomy" id="117018"/>
    <lineage>
        <taxon>Eukaryota</taxon>
        <taxon>Fungi</taxon>
        <taxon>Dikarya</taxon>
        <taxon>Basidiomycota</taxon>
        <taxon>Agaricomycotina</taxon>
        <taxon>Agaricomycetes</taxon>
        <taxon>Agaricomycetidae</taxon>
        <taxon>Agaricales</taxon>
        <taxon>Tricholomatineae</taxon>
        <taxon>Lyophyllaceae</taxon>
        <taxon>Asterophora</taxon>
    </lineage>
</organism>
<reference evidence="3" key="1">
    <citation type="submission" date="2020-07" db="EMBL/GenBank/DDBJ databases">
        <authorList>
            <person name="Nieuwenhuis M."/>
            <person name="Van De Peppel L.J.J."/>
        </authorList>
    </citation>
    <scope>NUCLEOTIDE SEQUENCE</scope>
    <source>
        <strain evidence="3">AP01</strain>
        <tissue evidence="3">Mycelium</tissue>
    </source>
</reference>
<feature type="region of interest" description="Disordered" evidence="1">
    <location>
        <begin position="29"/>
        <end position="62"/>
    </location>
</feature>
<feature type="region of interest" description="Disordered" evidence="1">
    <location>
        <begin position="989"/>
        <end position="1052"/>
    </location>
</feature>
<feature type="compositionally biased region" description="Basic and acidic residues" evidence="1">
    <location>
        <begin position="246"/>
        <end position="260"/>
    </location>
</feature>
<accession>A0A9P7G862</accession>
<dbReference type="InterPro" id="IPR036887">
    <property type="entry name" value="HTH_APSES_sf"/>
</dbReference>
<dbReference type="Proteomes" id="UP000775547">
    <property type="component" value="Unassembled WGS sequence"/>
</dbReference>
<name>A0A9P7G862_9AGAR</name>
<evidence type="ECO:0000313" key="3">
    <source>
        <dbReference type="EMBL" id="KAG5644991.1"/>
    </source>
</evidence>
<feature type="compositionally biased region" description="Acidic residues" evidence="1">
    <location>
        <begin position="429"/>
        <end position="443"/>
    </location>
</feature>
<sequence length="1052" mass="112962">MDPRPSTSTLDSPAPHSYATRIRQNIVIKPSIRLRQSPDPRPRPSKLANPATPATPQQPAALPQFPPPGIVLHPDDATSKVFLAIGRSFLSVDNRAMTIKDLAEMTVTFGLVCQNVSAASQAITTYIRSHIQRCEDQQDQPLLLRHLLSGTASDDDLLPGLHSRSGGAQCNNQPDSKRTNFRRGTAVWYMSRTTGAPCPFARAGIRLCDYAEAGTENSAKEKKQKERGRQAEQCGQKRKRPLRGCTTRDADSDHDVDRPPPKVKLIVRLKPLHCRSNSTSTTTTTTNHTSANHTRSATIDLSQDSLDSASDSDSDSSDDDSMSVDDSSSLSDEDEAPSPPQTQAEAEQSWCLPPYPRKSIYIPPYTPSTDEPYPQVHWPAASSDPYRRSPSAYSVGSPPPDSEDEDDDFHITMTGARRHSTLPSHPADIDEWDADDSDADADYAESPGPRSPSAPVMLPEVAVKEEPTDVQGIVAAWDDFDDSLAGAKVAEVIAQAAAASIETRIKSEPFDSWSWESASHDWPLGAESELGTRVKQEDIDLDNSFYPSLHTQFALRPPFPVSPLSQLPGLSYSDSPSPEGSSMHDMDMDAADQYATLRPPARNQPKSLSFPTTPPPTSAHSIKSLSLPLSSSPAAFTPAPTPAPSSQPLLAPTPQHSQSLASLIQSITINSPIAPIAPSAPTTAIAPFSLLMSPPPTCISPHQTHGNPLSDVVVVHTCQPCTPAISATQIEGISVYQMSLGPYQLLRRIDTDFVNISPIVAYTGSGNDTPWPPSLNAHTVPNATTVTKGSPAVSGTWVPLRTAQAFVRDHHHLPRPPTKKNNAQAQQTRKALRTFLGDSLFERFPSALKDFHRSSTQGRMLGHFGPHFGSTLQATQLCEARSERERSESVSVVSGNGIGGAASVGGSVGVSGEAEAEDTPLSATEQEIFRALCDIPDWDKENSPPSSPMLVEQKIAGTSTPVIVKAVAAAAAMAPSPVTDDTAIEPVMEIEVPPPAAVEPAKQTAPAPVPAPESSERADRPLRRSKRVADAIAAHTQPRTRSRRGGSRNSLS</sequence>
<evidence type="ECO:0000313" key="4">
    <source>
        <dbReference type="Proteomes" id="UP000775547"/>
    </source>
</evidence>
<feature type="region of interest" description="Disordered" evidence="1">
    <location>
        <begin position="566"/>
        <end position="586"/>
    </location>
</feature>
<comment type="caution">
    <text evidence="3">The sequence shown here is derived from an EMBL/GenBank/DDBJ whole genome shotgun (WGS) entry which is preliminary data.</text>
</comment>
<feature type="region of interest" description="Disordered" evidence="1">
    <location>
        <begin position="215"/>
        <end position="455"/>
    </location>
</feature>
<dbReference type="OrthoDB" id="5597783at2759"/>
<dbReference type="Pfam" id="PF25318">
    <property type="entry name" value="WHD_GDS1"/>
    <property type="match status" value="1"/>
</dbReference>
<evidence type="ECO:0000259" key="2">
    <source>
        <dbReference type="Pfam" id="PF25318"/>
    </source>
</evidence>
<gene>
    <name evidence="3" type="ORF">DXG03_007268</name>
</gene>
<feature type="region of interest" description="Disordered" evidence="1">
    <location>
        <begin position="157"/>
        <end position="179"/>
    </location>
</feature>
<reference evidence="3" key="2">
    <citation type="submission" date="2021-10" db="EMBL/GenBank/DDBJ databases">
        <title>Phylogenomics reveals ancestral predisposition of the termite-cultivated fungus Termitomyces towards a domesticated lifestyle.</title>
        <authorList>
            <person name="Auxier B."/>
            <person name="Grum-Grzhimaylo A."/>
            <person name="Cardenas M.E."/>
            <person name="Lodge J.D."/>
            <person name="Laessoe T."/>
            <person name="Pedersen O."/>
            <person name="Smith M.E."/>
            <person name="Kuyper T.W."/>
            <person name="Franco-Molano E.A."/>
            <person name="Baroni T.J."/>
            <person name="Aanen D.K."/>
        </authorList>
    </citation>
    <scope>NUCLEOTIDE SEQUENCE</scope>
    <source>
        <strain evidence="3">AP01</strain>
        <tissue evidence="3">Mycelium</tissue>
    </source>
</reference>
<dbReference type="AlphaFoldDB" id="A0A9P7G862"/>
<dbReference type="EMBL" id="JABCKV010000052">
    <property type="protein sequence ID" value="KAG5644991.1"/>
    <property type="molecule type" value="Genomic_DNA"/>
</dbReference>
<feature type="compositionally biased region" description="Low complexity" evidence="1">
    <location>
        <begin position="571"/>
        <end position="581"/>
    </location>
</feature>
<dbReference type="GO" id="GO:0003677">
    <property type="term" value="F:DNA binding"/>
    <property type="evidence" value="ECO:0007669"/>
    <property type="project" value="InterPro"/>
</dbReference>
<feature type="compositionally biased region" description="Acidic residues" evidence="1">
    <location>
        <begin position="310"/>
        <end position="323"/>
    </location>
</feature>
<dbReference type="SUPFAM" id="SSF54616">
    <property type="entry name" value="DNA-binding domain of Mlu1-box binding protein MBP1"/>
    <property type="match status" value="1"/>
</dbReference>
<keyword evidence="4" id="KW-1185">Reference proteome</keyword>
<evidence type="ECO:0000256" key="1">
    <source>
        <dbReference type="SAM" id="MobiDB-lite"/>
    </source>
</evidence>
<feature type="domain" description="GDS1 winged helix" evidence="2">
    <location>
        <begin position="73"/>
        <end position="147"/>
    </location>
</feature>
<feature type="compositionally biased region" description="Basic and acidic residues" evidence="1">
    <location>
        <begin position="218"/>
        <end position="230"/>
    </location>
</feature>
<feature type="compositionally biased region" description="Polar residues" evidence="1">
    <location>
        <begin position="1"/>
        <end position="11"/>
    </location>
</feature>
<protein>
    <recommendedName>
        <fullName evidence="2">GDS1 winged helix domain-containing protein</fullName>
    </recommendedName>
</protein>
<feature type="compositionally biased region" description="Low complexity" evidence="1">
    <location>
        <begin position="47"/>
        <end position="62"/>
    </location>
</feature>
<dbReference type="Gene3D" id="3.10.260.10">
    <property type="entry name" value="Transcription regulator HTH, APSES-type DNA-binding domain"/>
    <property type="match status" value="1"/>
</dbReference>
<feature type="region of interest" description="Disordered" evidence="1">
    <location>
        <begin position="1"/>
        <end position="20"/>
    </location>
</feature>
<feature type="compositionally biased region" description="Low complexity" evidence="1">
    <location>
        <begin position="624"/>
        <end position="638"/>
    </location>
</feature>